<accession>A0A0C1RF68</accession>
<dbReference type="STRING" id="1479485.DA73_0220195"/>
<sequence length="139" mass="15463">MFTDFAYPNKFLSLSGLQVLVVDDDSDTRTLIGLILNEFSARVRTVTSARDALEVLGQWQVDVLISDIAMPRENGCSLIRCIRMHEDKRVSQIPAIAITAWMAEDGRAIAFESGFDMYVEKPIDPEELAAAIAELVGRE</sequence>
<name>A0A0C1RF68_9CYAN</name>
<reference evidence="5" key="1">
    <citation type="journal article" date="2015" name="Genome Announc.">
        <title>Draft Genome Sequence of Tolypothrix boutellei Strain VB521301.</title>
        <authorList>
            <person name="Chandrababunaidu M.M."/>
            <person name="Singh D."/>
            <person name="Sen D."/>
            <person name="Bhan S."/>
            <person name="Das S."/>
            <person name="Gupta A."/>
            <person name="Adhikary S.P."/>
            <person name="Tripathy S."/>
        </authorList>
    </citation>
    <scope>NUCLEOTIDE SEQUENCE</scope>
    <source>
        <strain evidence="5">VB521301</strain>
    </source>
</reference>
<keyword evidence="6" id="KW-1185">Reference proteome</keyword>
<dbReference type="EMBL" id="JHEG04000001">
    <property type="protein sequence ID" value="KAF3886821.1"/>
    <property type="molecule type" value="Genomic_DNA"/>
</dbReference>
<dbReference type="PANTHER" id="PTHR44591">
    <property type="entry name" value="STRESS RESPONSE REGULATOR PROTEIN 1"/>
    <property type="match status" value="1"/>
</dbReference>
<protein>
    <submittedName>
        <fullName evidence="4">Response regulator</fullName>
    </submittedName>
</protein>
<dbReference type="Proteomes" id="UP000029738">
    <property type="component" value="Unassembled WGS sequence"/>
</dbReference>
<dbReference type="PROSITE" id="PS50110">
    <property type="entry name" value="RESPONSE_REGULATORY"/>
    <property type="match status" value="1"/>
</dbReference>
<gene>
    <name evidence="5" type="ORF">DA73_0220195</name>
    <name evidence="4" type="ORF">DA73_0400016010</name>
</gene>
<dbReference type="EMBL" id="JHEG02000048">
    <property type="protein sequence ID" value="KIE10805.1"/>
    <property type="molecule type" value="Genomic_DNA"/>
</dbReference>
<dbReference type="SUPFAM" id="SSF52172">
    <property type="entry name" value="CheY-like"/>
    <property type="match status" value="1"/>
</dbReference>
<dbReference type="OrthoDB" id="1901654at2"/>
<dbReference type="PANTHER" id="PTHR44591:SF3">
    <property type="entry name" value="RESPONSE REGULATORY DOMAIN-CONTAINING PROTEIN"/>
    <property type="match status" value="1"/>
</dbReference>
<dbReference type="Gene3D" id="3.40.50.2300">
    <property type="match status" value="1"/>
</dbReference>
<keyword evidence="1 2" id="KW-0597">Phosphoprotein</keyword>
<proteinExistence type="predicted"/>
<dbReference type="RefSeq" id="WP_038082891.1">
    <property type="nucleotide sequence ID" value="NZ_JHEG04000001.1"/>
</dbReference>
<dbReference type="AlphaFoldDB" id="A0A0C1RF68"/>
<dbReference type="Pfam" id="PF00072">
    <property type="entry name" value="Response_reg"/>
    <property type="match status" value="1"/>
</dbReference>
<dbReference type="GO" id="GO:0000160">
    <property type="term" value="P:phosphorelay signal transduction system"/>
    <property type="evidence" value="ECO:0007669"/>
    <property type="project" value="InterPro"/>
</dbReference>
<evidence type="ECO:0000256" key="2">
    <source>
        <dbReference type="PROSITE-ProRule" id="PRU00169"/>
    </source>
</evidence>
<dbReference type="InterPro" id="IPR050595">
    <property type="entry name" value="Bact_response_regulator"/>
</dbReference>
<dbReference type="InterPro" id="IPR001789">
    <property type="entry name" value="Sig_transdc_resp-reg_receiver"/>
</dbReference>
<reference evidence="4" key="2">
    <citation type="submission" date="2019-11" db="EMBL/GenBank/DDBJ databases">
        <title>Improved Assembly of Tolypothrix boutellei genome.</title>
        <authorList>
            <person name="Sarangi A.N."/>
            <person name="Mukherjee M."/>
            <person name="Ghosh S."/>
            <person name="Singh D."/>
            <person name="Das A."/>
            <person name="Kant S."/>
            <person name="Prusty A."/>
            <person name="Tripathy S."/>
        </authorList>
    </citation>
    <scope>NUCLEOTIDE SEQUENCE</scope>
    <source>
        <strain evidence="4">VB521301</strain>
    </source>
</reference>
<dbReference type="SMART" id="SM00448">
    <property type="entry name" value="REC"/>
    <property type="match status" value="1"/>
</dbReference>
<comment type="caution">
    <text evidence="5">The sequence shown here is derived from an EMBL/GenBank/DDBJ whole genome shotgun (WGS) entry which is preliminary data.</text>
</comment>
<evidence type="ECO:0000259" key="3">
    <source>
        <dbReference type="PROSITE" id="PS50110"/>
    </source>
</evidence>
<evidence type="ECO:0000313" key="6">
    <source>
        <dbReference type="Proteomes" id="UP000029738"/>
    </source>
</evidence>
<organism evidence="5">
    <name type="scientific">Tolypothrix bouteillei VB521301</name>
    <dbReference type="NCBI Taxonomy" id="1479485"/>
    <lineage>
        <taxon>Bacteria</taxon>
        <taxon>Bacillati</taxon>
        <taxon>Cyanobacteriota</taxon>
        <taxon>Cyanophyceae</taxon>
        <taxon>Nostocales</taxon>
        <taxon>Tolypothrichaceae</taxon>
        <taxon>Tolypothrix</taxon>
    </lineage>
</organism>
<evidence type="ECO:0000313" key="4">
    <source>
        <dbReference type="EMBL" id="KAF3886821.1"/>
    </source>
</evidence>
<evidence type="ECO:0000313" key="5">
    <source>
        <dbReference type="EMBL" id="KIE10805.1"/>
    </source>
</evidence>
<evidence type="ECO:0000256" key="1">
    <source>
        <dbReference type="ARBA" id="ARBA00022553"/>
    </source>
</evidence>
<dbReference type="InterPro" id="IPR011006">
    <property type="entry name" value="CheY-like_superfamily"/>
</dbReference>
<feature type="modified residue" description="4-aspartylphosphate" evidence="2">
    <location>
        <position position="67"/>
    </location>
</feature>
<feature type="domain" description="Response regulatory" evidence="3">
    <location>
        <begin position="18"/>
        <end position="136"/>
    </location>
</feature>